<dbReference type="SUPFAM" id="SSF52833">
    <property type="entry name" value="Thioredoxin-like"/>
    <property type="match status" value="1"/>
</dbReference>
<sequence length="85" mass="9719">MKTLYLYTTSGCHLCELATDILWPLLDELGWHLEEQDIADSDVLIERYGMRIPVIAAAGVQGAEELGWPFDQQQARAFLQRMDNH</sequence>
<gene>
    <name evidence="1" type="ordered locus">CJA_1813</name>
</gene>
<proteinExistence type="predicted"/>
<dbReference type="InterPro" id="IPR036249">
    <property type="entry name" value="Thioredoxin-like_sf"/>
</dbReference>
<dbReference type="HOGENOM" id="CLU_125054_4_2_6"/>
<dbReference type="KEGG" id="cja:CJA_1813"/>
<dbReference type="STRING" id="498211.CJA_1813"/>
<accession>B3PFU8</accession>
<keyword evidence="2" id="KW-1185">Reference proteome</keyword>
<protein>
    <recommendedName>
        <fullName evidence="3">Glutaredoxin family protein</fullName>
    </recommendedName>
</protein>
<dbReference type="InterPro" id="IPR008554">
    <property type="entry name" value="Glutaredoxin-like"/>
</dbReference>
<evidence type="ECO:0000313" key="2">
    <source>
        <dbReference type="Proteomes" id="UP000001036"/>
    </source>
</evidence>
<dbReference type="eggNOG" id="COG0695">
    <property type="taxonomic scope" value="Bacteria"/>
</dbReference>
<dbReference type="Proteomes" id="UP000001036">
    <property type="component" value="Chromosome"/>
</dbReference>
<dbReference type="EMBL" id="CP000934">
    <property type="protein sequence ID" value="ACE85550.1"/>
    <property type="molecule type" value="Genomic_DNA"/>
</dbReference>
<dbReference type="OrthoDB" id="8537427at2"/>
<name>B3PFU8_CELJU</name>
<organism evidence="1 2">
    <name type="scientific">Cellvibrio japonicus (strain Ueda107)</name>
    <name type="common">Pseudomonas fluorescens subsp. cellulosa</name>
    <dbReference type="NCBI Taxonomy" id="498211"/>
    <lineage>
        <taxon>Bacteria</taxon>
        <taxon>Pseudomonadati</taxon>
        <taxon>Pseudomonadota</taxon>
        <taxon>Gammaproteobacteria</taxon>
        <taxon>Cellvibrionales</taxon>
        <taxon>Cellvibrionaceae</taxon>
        <taxon>Cellvibrio</taxon>
    </lineage>
</organism>
<reference evidence="1 2" key="1">
    <citation type="journal article" date="2008" name="J. Bacteriol.">
        <title>Insights into plant cell wall degradation from the genome sequence of the soil bacterium Cellvibrio japonicus.</title>
        <authorList>
            <person name="Deboy R.T."/>
            <person name="Mongodin E.F."/>
            <person name="Fouts D.E."/>
            <person name="Tailford L.E."/>
            <person name="Khouri H."/>
            <person name="Emerson J.B."/>
            <person name="Mohamoud Y."/>
            <person name="Watkins K."/>
            <person name="Henrissat B."/>
            <person name="Gilbert H.J."/>
            <person name="Nelson K.E."/>
        </authorList>
    </citation>
    <scope>NUCLEOTIDE SEQUENCE [LARGE SCALE GENOMIC DNA]</scope>
    <source>
        <strain evidence="1 2">Ueda107</strain>
    </source>
</reference>
<dbReference type="AlphaFoldDB" id="B3PFU8"/>
<dbReference type="RefSeq" id="WP_012487431.1">
    <property type="nucleotide sequence ID" value="NC_010995.1"/>
</dbReference>
<evidence type="ECO:0008006" key="3">
    <source>
        <dbReference type="Google" id="ProtNLM"/>
    </source>
</evidence>
<dbReference type="Gene3D" id="3.40.30.10">
    <property type="entry name" value="Glutaredoxin"/>
    <property type="match status" value="1"/>
</dbReference>
<dbReference type="Pfam" id="PF05768">
    <property type="entry name" value="Glrx-like"/>
    <property type="match status" value="1"/>
</dbReference>
<evidence type="ECO:0000313" key="1">
    <source>
        <dbReference type="EMBL" id="ACE85550.1"/>
    </source>
</evidence>